<accession>A0ABP7JAZ4</accession>
<gene>
    <name evidence="1" type="ORF">GCM10022403_085120</name>
</gene>
<sequence>MAVLVGATGAFAEASPSASAASHPWQAHSSSVETGVTVPSVGRSWVADFGDETTFGGPFGAKITYTSSRGVCQAVEDLLAVAFCVATLPAVPAGIVAVFSDDEVEEFGLGRVSIPLSAA</sequence>
<keyword evidence="2" id="KW-1185">Reference proteome</keyword>
<dbReference type="Proteomes" id="UP001501009">
    <property type="component" value="Unassembled WGS sequence"/>
</dbReference>
<evidence type="ECO:0000313" key="2">
    <source>
        <dbReference type="Proteomes" id="UP001501009"/>
    </source>
</evidence>
<protein>
    <submittedName>
        <fullName evidence="1">Uncharacterized protein</fullName>
    </submittedName>
</protein>
<reference evidence="2" key="1">
    <citation type="journal article" date="2019" name="Int. J. Syst. Evol. Microbiol.">
        <title>The Global Catalogue of Microorganisms (GCM) 10K type strain sequencing project: providing services to taxonomists for standard genome sequencing and annotation.</title>
        <authorList>
            <consortium name="The Broad Institute Genomics Platform"/>
            <consortium name="The Broad Institute Genome Sequencing Center for Infectious Disease"/>
            <person name="Wu L."/>
            <person name="Ma J."/>
        </authorList>
    </citation>
    <scope>NUCLEOTIDE SEQUENCE [LARGE SCALE GENOMIC DNA]</scope>
    <source>
        <strain evidence="2">JCM 17138</strain>
    </source>
</reference>
<comment type="caution">
    <text evidence="1">The sequence shown here is derived from an EMBL/GenBank/DDBJ whole genome shotgun (WGS) entry which is preliminary data.</text>
</comment>
<name>A0ABP7JAZ4_9ACTN</name>
<dbReference type="EMBL" id="BAABDE010000038">
    <property type="protein sequence ID" value="GAA3839832.1"/>
    <property type="molecule type" value="Genomic_DNA"/>
</dbReference>
<organism evidence="1 2">
    <name type="scientific">Streptomyces coacervatus</name>
    <dbReference type="NCBI Taxonomy" id="647381"/>
    <lineage>
        <taxon>Bacteria</taxon>
        <taxon>Bacillati</taxon>
        <taxon>Actinomycetota</taxon>
        <taxon>Actinomycetes</taxon>
        <taxon>Kitasatosporales</taxon>
        <taxon>Streptomycetaceae</taxon>
        <taxon>Streptomyces</taxon>
    </lineage>
</organism>
<evidence type="ECO:0000313" key="1">
    <source>
        <dbReference type="EMBL" id="GAA3839832.1"/>
    </source>
</evidence>
<proteinExistence type="predicted"/>